<dbReference type="GO" id="GO:0016874">
    <property type="term" value="F:ligase activity"/>
    <property type="evidence" value="ECO:0007669"/>
    <property type="project" value="UniProtKB-KW"/>
</dbReference>
<organism evidence="1 2">
    <name type="scientific">Trifolium medium</name>
    <dbReference type="NCBI Taxonomy" id="97028"/>
    <lineage>
        <taxon>Eukaryota</taxon>
        <taxon>Viridiplantae</taxon>
        <taxon>Streptophyta</taxon>
        <taxon>Embryophyta</taxon>
        <taxon>Tracheophyta</taxon>
        <taxon>Spermatophyta</taxon>
        <taxon>Magnoliopsida</taxon>
        <taxon>eudicotyledons</taxon>
        <taxon>Gunneridae</taxon>
        <taxon>Pentapetalae</taxon>
        <taxon>rosids</taxon>
        <taxon>fabids</taxon>
        <taxon>Fabales</taxon>
        <taxon>Fabaceae</taxon>
        <taxon>Papilionoideae</taxon>
        <taxon>50 kb inversion clade</taxon>
        <taxon>NPAAA clade</taxon>
        <taxon>Hologalegina</taxon>
        <taxon>IRL clade</taxon>
        <taxon>Trifolieae</taxon>
        <taxon>Trifolium</taxon>
    </lineage>
</organism>
<reference evidence="1 2" key="1">
    <citation type="journal article" date="2018" name="Front. Plant Sci.">
        <title>Red Clover (Trifolium pratense) and Zigzag Clover (T. medium) - A Picture of Genomic Similarities and Differences.</title>
        <authorList>
            <person name="Dluhosova J."/>
            <person name="Istvanek J."/>
            <person name="Nedelnik J."/>
            <person name="Repkova J."/>
        </authorList>
    </citation>
    <scope>NUCLEOTIDE SEQUENCE [LARGE SCALE GENOMIC DNA]</scope>
    <source>
        <strain evidence="2">cv. 10/8</strain>
        <tissue evidence="1">Leaf</tissue>
    </source>
</reference>
<keyword evidence="2" id="KW-1185">Reference proteome</keyword>
<feature type="non-terminal residue" evidence="1">
    <location>
        <position position="88"/>
    </location>
</feature>
<evidence type="ECO:0000313" key="2">
    <source>
        <dbReference type="Proteomes" id="UP000265520"/>
    </source>
</evidence>
<dbReference type="EMBL" id="LXQA010001012">
    <property type="protein sequence ID" value="MCH80397.1"/>
    <property type="molecule type" value="Genomic_DNA"/>
</dbReference>
<dbReference type="Proteomes" id="UP000265520">
    <property type="component" value="Unassembled WGS sequence"/>
</dbReference>
<name>A0A392LZD8_9FABA</name>
<dbReference type="AlphaFoldDB" id="A0A392LZD8"/>
<gene>
    <name evidence="1" type="ORF">A2U01_0001165</name>
</gene>
<evidence type="ECO:0000313" key="1">
    <source>
        <dbReference type="EMBL" id="MCH80397.1"/>
    </source>
</evidence>
<protein>
    <submittedName>
        <fullName evidence="1">Ubiquitin-protein ligase</fullName>
    </submittedName>
</protein>
<keyword evidence="1" id="KW-0436">Ligase</keyword>
<accession>A0A392LZD8</accession>
<sequence>MGSKFDIEKFTGTNDFELWKVKMRVVLVHNKCVEALKGAQMPASLSDAEKADLNERAVSAITLCLGDNVLREVAKETNAAAMWAKLES</sequence>
<comment type="caution">
    <text evidence="1">The sequence shown here is derived from an EMBL/GenBank/DDBJ whole genome shotgun (WGS) entry which is preliminary data.</text>
</comment>
<proteinExistence type="predicted"/>